<evidence type="ECO:0000313" key="2">
    <source>
        <dbReference type="EMBL" id="SDZ69181.1"/>
    </source>
</evidence>
<protein>
    <submittedName>
        <fullName evidence="2">Cytotoxic</fullName>
    </submittedName>
</protein>
<organism evidence="2 3">
    <name type="scientific">Evansella caseinilytica</name>
    <dbReference type="NCBI Taxonomy" id="1503961"/>
    <lineage>
        <taxon>Bacteria</taxon>
        <taxon>Bacillati</taxon>
        <taxon>Bacillota</taxon>
        <taxon>Bacilli</taxon>
        <taxon>Bacillales</taxon>
        <taxon>Bacillaceae</taxon>
        <taxon>Evansella</taxon>
    </lineage>
</organism>
<dbReference type="Pfam" id="PF09000">
    <property type="entry name" value="Cytotoxic"/>
    <property type="match status" value="1"/>
</dbReference>
<dbReference type="GO" id="GO:0016788">
    <property type="term" value="F:hydrolase activity, acting on ester bonds"/>
    <property type="evidence" value="ECO:0007669"/>
    <property type="project" value="InterPro"/>
</dbReference>
<name>A0A1H3V4Q4_9BACI</name>
<dbReference type="GO" id="GO:0043022">
    <property type="term" value="F:ribosome binding"/>
    <property type="evidence" value="ECO:0007669"/>
    <property type="project" value="InterPro"/>
</dbReference>
<dbReference type="Gene3D" id="3.10.380.10">
    <property type="entry name" value="Colicin E3-like ribonuclease domain"/>
    <property type="match status" value="1"/>
</dbReference>
<dbReference type="GO" id="GO:0003723">
    <property type="term" value="F:RNA binding"/>
    <property type="evidence" value="ECO:0007669"/>
    <property type="project" value="InterPro"/>
</dbReference>
<keyword evidence="3" id="KW-1185">Reference proteome</keyword>
<dbReference type="Proteomes" id="UP000198935">
    <property type="component" value="Unassembled WGS sequence"/>
</dbReference>
<dbReference type="AlphaFoldDB" id="A0A1H3V4Q4"/>
<dbReference type="InterPro" id="IPR036725">
    <property type="entry name" value="ColE3_ribonuclease_sf"/>
</dbReference>
<reference evidence="3" key="1">
    <citation type="submission" date="2016-10" db="EMBL/GenBank/DDBJ databases">
        <authorList>
            <person name="Varghese N."/>
            <person name="Submissions S."/>
        </authorList>
    </citation>
    <scope>NUCLEOTIDE SEQUENCE [LARGE SCALE GENOMIC DNA]</scope>
    <source>
        <strain evidence="3">SP</strain>
    </source>
</reference>
<dbReference type="STRING" id="1503961.SAMN05421736_1531"/>
<evidence type="ECO:0000259" key="1">
    <source>
        <dbReference type="Pfam" id="PF09000"/>
    </source>
</evidence>
<dbReference type="EMBL" id="FNPI01000053">
    <property type="protein sequence ID" value="SDZ69181.1"/>
    <property type="molecule type" value="Genomic_DNA"/>
</dbReference>
<accession>A0A1H3V4Q4</accession>
<dbReference type="InterPro" id="IPR009105">
    <property type="entry name" value="Colicin_E3_ribonuclease"/>
</dbReference>
<gene>
    <name evidence="2" type="ORF">SAMN05421736_1531</name>
</gene>
<feature type="non-terminal residue" evidence="2">
    <location>
        <position position="1"/>
    </location>
</feature>
<feature type="domain" description="Colicin E3-like ribonuclease" evidence="1">
    <location>
        <begin position="182"/>
        <end position="228"/>
    </location>
</feature>
<dbReference type="SUPFAM" id="SSF63840">
    <property type="entry name" value="Ribonuclease domain of colicin E3"/>
    <property type="match status" value="1"/>
</dbReference>
<proteinExistence type="predicted"/>
<sequence>DFGDAVIEDPGILKEIGVSIYNSFDEQVINGTAETRGEWFGYAAGVIALSVAGDKGLSKLGNVAKVSRLGRLAGAAGLKAEHAVKLYLMNVQTRALHAVNTIVPTFGLNPALAGVPYNAINSMKMLDDLVDVNKANMMKVEKIASEGGGNVGKRVFNVKKQESSVWKDLDNVKGKDRKTTGTGRNKRYYEWDHTHNDIEVYDKKGKHLGSMDPLTGEMYKGPVQGRTITID</sequence>
<evidence type="ECO:0000313" key="3">
    <source>
        <dbReference type="Proteomes" id="UP000198935"/>
    </source>
</evidence>